<dbReference type="InterPro" id="IPR036097">
    <property type="entry name" value="HisK_dim/P_sf"/>
</dbReference>
<dbReference type="FunFam" id="1.10.287.130:FF:000001">
    <property type="entry name" value="Two-component sensor histidine kinase"/>
    <property type="match status" value="1"/>
</dbReference>
<dbReference type="CDD" id="cd00130">
    <property type="entry name" value="PAS"/>
    <property type="match status" value="1"/>
</dbReference>
<dbReference type="Pfam" id="PF13426">
    <property type="entry name" value="PAS_9"/>
    <property type="match status" value="2"/>
</dbReference>
<dbReference type="SUPFAM" id="SSF55785">
    <property type="entry name" value="PYP-like sensor domain (PAS domain)"/>
    <property type="match status" value="2"/>
</dbReference>
<evidence type="ECO:0000256" key="8">
    <source>
        <dbReference type="ARBA" id="ARBA00022741"/>
    </source>
</evidence>
<keyword evidence="12 16" id="KW-0472">Membrane</keyword>
<dbReference type="RefSeq" id="WP_189041940.1">
    <property type="nucleotide sequence ID" value="NZ_BMJQ01000001.1"/>
</dbReference>
<dbReference type="InterPro" id="IPR003594">
    <property type="entry name" value="HATPase_dom"/>
</dbReference>
<dbReference type="Pfam" id="PF05227">
    <property type="entry name" value="CHASE3"/>
    <property type="match status" value="1"/>
</dbReference>
<evidence type="ECO:0000259" key="17">
    <source>
        <dbReference type="PROSITE" id="PS50109"/>
    </source>
</evidence>
<dbReference type="CDD" id="cd19410">
    <property type="entry name" value="HK9-like_sensor"/>
    <property type="match status" value="1"/>
</dbReference>
<dbReference type="InterPro" id="IPR035965">
    <property type="entry name" value="PAS-like_dom_sf"/>
</dbReference>
<evidence type="ECO:0000256" key="16">
    <source>
        <dbReference type="SAM" id="Phobius"/>
    </source>
</evidence>
<evidence type="ECO:0000256" key="11">
    <source>
        <dbReference type="ARBA" id="ARBA00023012"/>
    </source>
</evidence>
<evidence type="ECO:0000256" key="9">
    <source>
        <dbReference type="ARBA" id="ARBA00022777"/>
    </source>
</evidence>
<keyword evidence="16" id="KW-0812">Transmembrane</keyword>
<dbReference type="FunFam" id="3.30.565.10:FF:000023">
    <property type="entry name" value="PAS domain-containing sensor histidine kinase"/>
    <property type="match status" value="1"/>
</dbReference>
<dbReference type="EC" id="2.7.13.3" evidence="4"/>
<evidence type="ECO:0000256" key="10">
    <source>
        <dbReference type="ARBA" id="ARBA00022840"/>
    </source>
</evidence>
<keyword evidence="5" id="KW-1003">Cell membrane</keyword>
<dbReference type="Gene3D" id="1.10.287.130">
    <property type="match status" value="1"/>
</dbReference>
<dbReference type="InterPro" id="IPR001789">
    <property type="entry name" value="Sig_transdc_resp-reg_receiver"/>
</dbReference>
<feature type="modified residue" description="4-aspartylphosphate" evidence="15">
    <location>
        <position position="749"/>
    </location>
</feature>
<dbReference type="SUPFAM" id="SSF55874">
    <property type="entry name" value="ATPase domain of HSP90 chaperone/DNA topoisomerase II/histidine kinase"/>
    <property type="match status" value="1"/>
</dbReference>
<dbReference type="SUPFAM" id="SSF52172">
    <property type="entry name" value="CheY-like"/>
    <property type="match status" value="2"/>
</dbReference>
<dbReference type="GO" id="GO:0009927">
    <property type="term" value="F:histidine phosphotransfer kinase activity"/>
    <property type="evidence" value="ECO:0007669"/>
    <property type="project" value="TreeGrafter"/>
</dbReference>
<gene>
    <name evidence="20" type="ORF">GCM10011611_04200</name>
</gene>
<keyword evidence="16" id="KW-1133">Transmembrane helix</keyword>
<feature type="domain" description="PAS" evidence="19">
    <location>
        <begin position="335"/>
        <end position="405"/>
    </location>
</feature>
<dbReference type="SUPFAM" id="SSF47384">
    <property type="entry name" value="Homodimeric domain of signal transducing histidine kinase"/>
    <property type="match status" value="1"/>
</dbReference>
<feature type="transmembrane region" description="Helical" evidence="16">
    <location>
        <begin position="188"/>
        <end position="209"/>
    </location>
</feature>
<evidence type="ECO:0000256" key="12">
    <source>
        <dbReference type="ARBA" id="ARBA00023136"/>
    </source>
</evidence>
<keyword evidence="6 15" id="KW-0597">Phosphoprotein</keyword>
<evidence type="ECO:0000256" key="2">
    <source>
        <dbReference type="ARBA" id="ARBA00004236"/>
    </source>
</evidence>
<evidence type="ECO:0000259" key="19">
    <source>
        <dbReference type="PROSITE" id="PS50112"/>
    </source>
</evidence>
<reference evidence="20" key="2">
    <citation type="submission" date="2020-09" db="EMBL/GenBank/DDBJ databases">
        <authorList>
            <person name="Sun Q."/>
            <person name="Zhou Y."/>
        </authorList>
    </citation>
    <scope>NUCLEOTIDE SEQUENCE</scope>
    <source>
        <strain evidence="20">CGMCC 1.15725</strain>
    </source>
</reference>
<dbReference type="Proteomes" id="UP000646365">
    <property type="component" value="Unassembled WGS sequence"/>
</dbReference>
<dbReference type="InterPro" id="IPR000014">
    <property type="entry name" value="PAS"/>
</dbReference>
<evidence type="ECO:0000256" key="1">
    <source>
        <dbReference type="ARBA" id="ARBA00000085"/>
    </source>
</evidence>
<dbReference type="PROSITE" id="PS50112">
    <property type="entry name" value="PAS"/>
    <property type="match status" value="2"/>
</dbReference>
<dbReference type="NCBIfam" id="TIGR00229">
    <property type="entry name" value="sensory_box"/>
    <property type="match status" value="1"/>
</dbReference>
<dbReference type="PANTHER" id="PTHR43047">
    <property type="entry name" value="TWO-COMPONENT HISTIDINE PROTEIN KINASE"/>
    <property type="match status" value="1"/>
</dbReference>
<dbReference type="SMART" id="SM00448">
    <property type="entry name" value="REC"/>
    <property type="match status" value="2"/>
</dbReference>
<dbReference type="SMART" id="SM00387">
    <property type="entry name" value="HATPase_c"/>
    <property type="match status" value="1"/>
</dbReference>
<protein>
    <recommendedName>
        <fullName evidence="14">Sensor protein FixL</fullName>
        <ecNumber evidence="4">2.7.13.3</ecNumber>
    </recommendedName>
</protein>
<dbReference type="InterPro" id="IPR003661">
    <property type="entry name" value="HisK_dim/P_dom"/>
</dbReference>
<dbReference type="InterPro" id="IPR007891">
    <property type="entry name" value="CHASE3"/>
</dbReference>
<feature type="domain" description="Response regulatory" evidence="18">
    <location>
        <begin position="700"/>
        <end position="819"/>
    </location>
</feature>
<keyword evidence="7" id="KW-0808">Transferase</keyword>
<name>A0A8J3E0H1_9PROT</name>
<dbReference type="AlphaFoldDB" id="A0A8J3E0H1"/>
<dbReference type="Gene3D" id="3.30.450.20">
    <property type="entry name" value="PAS domain"/>
    <property type="match status" value="2"/>
</dbReference>
<dbReference type="PANTHER" id="PTHR43047:SF72">
    <property type="entry name" value="OSMOSENSING HISTIDINE PROTEIN KINASE SLN1"/>
    <property type="match status" value="1"/>
</dbReference>
<feature type="domain" description="Response regulatory" evidence="18">
    <location>
        <begin position="826"/>
        <end position="937"/>
    </location>
</feature>
<dbReference type="GO" id="GO:0000155">
    <property type="term" value="F:phosphorelay sensor kinase activity"/>
    <property type="evidence" value="ECO:0007669"/>
    <property type="project" value="InterPro"/>
</dbReference>
<dbReference type="InterPro" id="IPR011006">
    <property type="entry name" value="CheY-like_superfamily"/>
</dbReference>
<dbReference type="EMBL" id="BMJQ01000001">
    <property type="protein sequence ID" value="GGF01855.1"/>
    <property type="molecule type" value="Genomic_DNA"/>
</dbReference>
<keyword evidence="11" id="KW-0902">Two-component regulatory system</keyword>
<dbReference type="CDD" id="cd00082">
    <property type="entry name" value="HisKA"/>
    <property type="match status" value="1"/>
</dbReference>
<dbReference type="Pfam" id="PF02518">
    <property type="entry name" value="HATPase_c"/>
    <property type="match status" value="1"/>
</dbReference>
<dbReference type="InterPro" id="IPR005467">
    <property type="entry name" value="His_kinase_dom"/>
</dbReference>
<comment type="function">
    <text evidence="13">Putative oxygen sensor; modulates the activity of FixJ, a transcriptional activator of nitrogen fixation fixK gene. FixL probably acts as a kinase that phosphorylates FixJ.</text>
</comment>
<evidence type="ECO:0000256" key="14">
    <source>
        <dbReference type="ARBA" id="ARBA00070616"/>
    </source>
</evidence>
<comment type="subcellular location">
    <subcellularLocation>
        <location evidence="2">Cell membrane</location>
    </subcellularLocation>
    <subcellularLocation>
        <location evidence="3">Membrane raft</location>
        <topology evidence="3">Multi-pass membrane protein</topology>
    </subcellularLocation>
</comment>
<dbReference type="SMART" id="SM00388">
    <property type="entry name" value="HisKA"/>
    <property type="match status" value="1"/>
</dbReference>
<evidence type="ECO:0000256" key="7">
    <source>
        <dbReference type="ARBA" id="ARBA00022679"/>
    </source>
</evidence>
<dbReference type="GO" id="GO:0045121">
    <property type="term" value="C:membrane raft"/>
    <property type="evidence" value="ECO:0007669"/>
    <property type="project" value="UniProtKB-SubCell"/>
</dbReference>
<feature type="modified residue" description="4-aspartylphosphate" evidence="15">
    <location>
        <position position="874"/>
    </location>
</feature>
<evidence type="ECO:0000256" key="13">
    <source>
        <dbReference type="ARBA" id="ARBA00059827"/>
    </source>
</evidence>
<feature type="domain" description="PAS" evidence="19">
    <location>
        <begin position="226"/>
        <end position="271"/>
    </location>
</feature>
<comment type="caution">
    <text evidence="20">The sequence shown here is derived from an EMBL/GenBank/DDBJ whole genome shotgun (WGS) entry which is preliminary data.</text>
</comment>
<evidence type="ECO:0000256" key="6">
    <source>
        <dbReference type="ARBA" id="ARBA00022553"/>
    </source>
</evidence>
<keyword evidence="9" id="KW-0418">Kinase</keyword>
<dbReference type="Gene3D" id="3.40.50.2300">
    <property type="match status" value="2"/>
</dbReference>
<keyword evidence="21" id="KW-1185">Reference proteome</keyword>
<dbReference type="GO" id="GO:0005524">
    <property type="term" value="F:ATP binding"/>
    <property type="evidence" value="ECO:0007669"/>
    <property type="project" value="UniProtKB-KW"/>
</dbReference>
<evidence type="ECO:0000256" key="5">
    <source>
        <dbReference type="ARBA" id="ARBA00022475"/>
    </source>
</evidence>
<evidence type="ECO:0000256" key="3">
    <source>
        <dbReference type="ARBA" id="ARBA00004314"/>
    </source>
</evidence>
<dbReference type="Pfam" id="PF00512">
    <property type="entry name" value="HisKA"/>
    <property type="match status" value="1"/>
</dbReference>
<keyword evidence="10" id="KW-0067">ATP-binding</keyword>
<dbReference type="PRINTS" id="PR00344">
    <property type="entry name" value="BCTRLSENSOR"/>
</dbReference>
<evidence type="ECO:0000256" key="4">
    <source>
        <dbReference type="ARBA" id="ARBA00012438"/>
    </source>
</evidence>
<organism evidence="20 21">
    <name type="scientific">Aliidongia dinghuensis</name>
    <dbReference type="NCBI Taxonomy" id="1867774"/>
    <lineage>
        <taxon>Bacteria</taxon>
        <taxon>Pseudomonadati</taxon>
        <taxon>Pseudomonadota</taxon>
        <taxon>Alphaproteobacteria</taxon>
        <taxon>Rhodospirillales</taxon>
        <taxon>Dongiaceae</taxon>
        <taxon>Aliidongia</taxon>
    </lineage>
</organism>
<comment type="catalytic activity">
    <reaction evidence="1">
        <text>ATP + protein L-histidine = ADP + protein N-phospho-L-histidine.</text>
        <dbReference type="EC" id="2.7.13.3"/>
    </reaction>
</comment>
<feature type="transmembrane region" description="Helical" evidence="16">
    <location>
        <begin position="12"/>
        <end position="33"/>
    </location>
</feature>
<accession>A0A8J3E0H1</accession>
<reference evidence="20" key="1">
    <citation type="journal article" date="2014" name="Int. J. Syst. Evol. Microbiol.">
        <title>Complete genome sequence of Corynebacterium casei LMG S-19264T (=DSM 44701T), isolated from a smear-ripened cheese.</title>
        <authorList>
            <consortium name="US DOE Joint Genome Institute (JGI-PGF)"/>
            <person name="Walter F."/>
            <person name="Albersmeier A."/>
            <person name="Kalinowski J."/>
            <person name="Ruckert C."/>
        </authorList>
    </citation>
    <scope>NUCLEOTIDE SEQUENCE</scope>
    <source>
        <strain evidence="20">CGMCC 1.15725</strain>
    </source>
</reference>
<dbReference type="CDD" id="cd16922">
    <property type="entry name" value="HATPase_EvgS-ArcB-TorS-like"/>
    <property type="match status" value="1"/>
</dbReference>
<proteinExistence type="predicted"/>
<dbReference type="InterPro" id="IPR036890">
    <property type="entry name" value="HATPase_C_sf"/>
</dbReference>
<dbReference type="CDD" id="cd00156">
    <property type="entry name" value="REC"/>
    <property type="match status" value="2"/>
</dbReference>
<dbReference type="GO" id="GO:0005886">
    <property type="term" value="C:plasma membrane"/>
    <property type="evidence" value="ECO:0007669"/>
    <property type="project" value="UniProtKB-SubCell"/>
</dbReference>
<dbReference type="Pfam" id="PF00072">
    <property type="entry name" value="Response_reg"/>
    <property type="match status" value="2"/>
</dbReference>
<evidence type="ECO:0000259" key="18">
    <source>
        <dbReference type="PROSITE" id="PS50110"/>
    </source>
</evidence>
<keyword evidence="8" id="KW-0547">Nucleotide-binding</keyword>
<dbReference type="SMART" id="SM00091">
    <property type="entry name" value="PAS"/>
    <property type="match status" value="2"/>
</dbReference>
<dbReference type="FunFam" id="3.30.450.20:FF:000060">
    <property type="entry name" value="Sensor protein FixL"/>
    <property type="match status" value="1"/>
</dbReference>
<feature type="domain" description="Histidine kinase" evidence="17">
    <location>
        <begin position="466"/>
        <end position="685"/>
    </location>
</feature>
<dbReference type="PROSITE" id="PS50110">
    <property type="entry name" value="RESPONSE_REGULATORY"/>
    <property type="match status" value="2"/>
</dbReference>
<evidence type="ECO:0000256" key="15">
    <source>
        <dbReference type="PROSITE-ProRule" id="PRU00169"/>
    </source>
</evidence>
<sequence>MLLGIIRTQERAAIGLAGLALVVIMSGSLALALRAQNAVAEREAWVRHTYEVIDKLAALRIAITDAETSVRGYDLTGDDRFLSALAKANAELDRLPAELDAEVADNPVQHERVHRLVELIAERRDGFTQGIARFQANGAKPITTPSPSGKGVTVMAEIRGLIDTMRRTELDLLAERSAATDSARRQGLWIFLGAGLVMLLVIAAALLLVRRETIRRAAAEEEGHARERLLQMIFDTVRVGIGLVGPDGNLRRMNAAFMTLMGESEAELVGRRPALFDEFAAPGVAKRLIVQRPDGTTRTVLAVASGVVDETNGVRLKSITDITALEQAQQELAASHQRLAAVNDSVLDAIVTVNPSGSIESFNRAAETIFGYPADEVLRRNVRMLMPEPFASAHDGYIERYLETGFSSIMGVVREVEGLRSDGTIFPMEIALTETVLRGQRLFVAAIRDITEKRALERVKNEFVSTVSHELRTPLTSISGALALMAKGTAGALPDKAQSLVAIARSNCDRLVRLINDILDLERIEAGKLVFEFAGVSVPRLIERAVAENLDYAAKFQVTLQVVGDLFEAEVWGDEHRLLQVLTNLISNAVKFSPAGSTVEIVPQRSSGMVHLAVVDHGRGIPDAFKPRIFQKFAQADASDSRQKGGTGLGLSIVKSIIERHGGRIGFESEWGAGSTFFVDLPEKRGRLTDLALPEGGDKRVLICEDDDGVAQILRVQLAEAGYAPIRAATADETMRLLDAGRFDAMTLDLRLPDGDGIAMLRRIRADERHANMPVIVISACLDERAADHALVGNVLGVVDWIGKPVESDRLRHALDLARRRAGKPRVLHVEDDPDIVKLVEYALRDQADVVAAPSLFEARRRLEGGDIDLVILDVGLVDGSGLALLDDVKAINGDRSPPTVLFSAQEVDPARHDELVAVLVKSQSTIDQLASVIREQLEMRANGAAES</sequence>
<dbReference type="PROSITE" id="PS50109">
    <property type="entry name" value="HIS_KIN"/>
    <property type="match status" value="1"/>
</dbReference>
<evidence type="ECO:0000313" key="20">
    <source>
        <dbReference type="EMBL" id="GGF01855.1"/>
    </source>
</evidence>
<dbReference type="Gene3D" id="3.30.565.10">
    <property type="entry name" value="Histidine kinase-like ATPase, C-terminal domain"/>
    <property type="match status" value="1"/>
</dbReference>
<evidence type="ECO:0000313" key="21">
    <source>
        <dbReference type="Proteomes" id="UP000646365"/>
    </source>
</evidence>
<dbReference type="InterPro" id="IPR004358">
    <property type="entry name" value="Sig_transdc_His_kin-like_C"/>
</dbReference>